<comment type="caution">
    <text evidence="1">The sequence shown here is derived from an EMBL/GenBank/DDBJ whole genome shotgun (WGS) entry which is preliminary data.</text>
</comment>
<keyword evidence="2" id="KW-1185">Reference proteome</keyword>
<reference evidence="1" key="1">
    <citation type="submission" date="2023-03" db="EMBL/GenBank/DDBJ databases">
        <title>Massive genome expansion in bonnet fungi (Mycena s.s.) driven by repeated elements and novel gene families across ecological guilds.</title>
        <authorList>
            <consortium name="Lawrence Berkeley National Laboratory"/>
            <person name="Harder C.B."/>
            <person name="Miyauchi S."/>
            <person name="Viragh M."/>
            <person name="Kuo A."/>
            <person name="Thoen E."/>
            <person name="Andreopoulos B."/>
            <person name="Lu D."/>
            <person name="Skrede I."/>
            <person name="Drula E."/>
            <person name="Henrissat B."/>
            <person name="Morin E."/>
            <person name="Kohler A."/>
            <person name="Barry K."/>
            <person name="LaButti K."/>
            <person name="Morin E."/>
            <person name="Salamov A."/>
            <person name="Lipzen A."/>
            <person name="Mereny Z."/>
            <person name="Hegedus B."/>
            <person name="Baldrian P."/>
            <person name="Stursova M."/>
            <person name="Weitz H."/>
            <person name="Taylor A."/>
            <person name="Grigoriev I.V."/>
            <person name="Nagy L.G."/>
            <person name="Martin F."/>
            <person name="Kauserud H."/>
        </authorList>
    </citation>
    <scope>NUCLEOTIDE SEQUENCE</scope>
    <source>
        <strain evidence="1">CBHHK200</strain>
    </source>
</reference>
<evidence type="ECO:0000313" key="1">
    <source>
        <dbReference type="EMBL" id="KAJ7025651.1"/>
    </source>
</evidence>
<protein>
    <submittedName>
        <fullName evidence="1">Uncharacterized protein</fullName>
    </submittedName>
</protein>
<evidence type="ECO:0000313" key="2">
    <source>
        <dbReference type="Proteomes" id="UP001218188"/>
    </source>
</evidence>
<gene>
    <name evidence="1" type="ORF">C8F04DRAFT_1268947</name>
</gene>
<proteinExistence type="predicted"/>
<dbReference type="EMBL" id="JARJCM010000150">
    <property type="protein sequence ID" value="KAJ7025651.1"/>
    <property type="molecule type" value="Genomic_DNA"/>
</dbReference>
<sequence length="86" mass="9058">MAATAFLDPLLYRSFVPRAQSPRCTPASGLAALATALPRCSRMASGQQPKAARALNMNKCVPTHALRPCHLNANTLAVSSLHDSGD</sequence>
<accession>A0AAD6SD13</accession>
<organism evidence="1 2">
    <name type="scientific">Mycena alexandri</name>
    <dbReference type="NCBI Taxonomy" id="1745969"/>
    <lineage>
        <taxon>Eukaryota</taxon>
        <taxon>Fungi</taxon>
        <taxon>Dikarya</taxon>
        <taxon>Basidiomycota</taxon>
        <taxon>Agaricomycotina</taxon>
        <taxon>Agaricomycetes</taxon>
        <taxon>Agaricomycetidae</taxon>
        <taxon>Agaricales</taxon>
        <taxon>Marasmiineae</taxon>
        <taxon>Mycenaceae</taxon>
        <taxon>Mycena</taxon>
    </lineage>
</organism>
<name>A0AAD6SD13_9AGAR</name>
<dbReference type="AlphaFoldDB" id="A0AAD6SD13"/>
<dbReference type="Proteomes" id="UP001218188">
    <property type="component" value="Unassembled WGS sequence"/>
</dbReference>